<dbReference type="Proteomes" id="UP001501577">
    <property type="component" value="Unassembled WGS sequence"/>
</dbReference>
<keyword evidence="2" id="KW-0813">Transport</keyword>
<dbReference type="InterPro" id="IPR000709">
    <property type="entry name" value="Leu_Ile_Val-bd"/>
</dbReference>
<accession>A0ABP6L2A8</accession>
<reference evidence="8" key="1">
    <citation type="journal article" date="2019" name="Int. J. Syst. Evol. Microbiol.">
        <title>The Global Catalogue of Microorganisms (GCM) 10K type strain sequencing project: providing services to taxonomists for standard genome sequencing and annotation.</title>
        <authorList>
            <consortium name="The Broad Institute Genomics Platform"/>
            <consortium name="The Broad Institute Genome Sequencing Center for Infectious Disease"/>
            <person name="Wu L."/>
            <person name="Ma J."/>
        </authorList>
    </citation>
    <scope>NUCLEOTIDE SEQUENCE [LARGE SCALE GENOMIC DNA]</scope>
    <source>
        <strain evidence="8">JCM 8736</strain>
    </source>
</reference>
<keyword evidence="3 5" id="KW-0732">Signal</keyword>
<proteinExistence type="inferred from homology"/>
<dbReference type="InterPro" id="IPR051010">
    <property type="entry name" value="BCAA_transport"/>
</dbReference>
<evidence type="ECO:0000259" key="6">
    <source>
        <dbReference type="Pfam" id="PF13458"/>
    </source>
</evidence>
<dbReference type="PANTHER" id="PTHR30483">
    <property type="entry name" value="LEUCINE-SPECIFIC-BINDING PROTEIN"/>
    <property type="match status" value="1"/>
</dbReference>
<keyword evidence="4" id="KW-0029">Amino-acid transport</keyword>
<dbReference type="RefSeq" id="WP_068708565.1">
    <property type="nucleotide sequence ID" value="NZ_BAAAXQ010000079.1"/>
</dbReference>
<dbReference type="PANTHER" id="PTHR30483:SF6">
    <property type="entry name" value="PERIPLASMIC BINDING PROTEIN OF ABC TRANSPORTER FOR NATURAL AMINO ACIDS"/>
    <property type="match status" value="1"/>
</dbReference>
<dbReference type="InterPro" id="IPR028081">
    <property type="entry name" value="Leu-bd"/>
</dbReference>
<organism evidence="7 8">
    <name type="scientific">Tetragenococcus solitarius</name>
    <dbReference type="NCBI Taxonomy" id="71453"/>
    <lineage>
        <taxon>Bacteria</taxon>
        <taxon>Bacillati</taxon>
        <taxon>Bacillota</taxon>
        <taxon>Bacilli</taxon>
        <taxon>Lactobacillales</taxon>
        <taxon>Enterococcaceae</taxon>
        <taxon>Tetragenococcus</taxon>
    </lineage>
</organism>
<protein>
    <submittedName>
        <fullName evidence="7">ABC transporter substrate-binding protein</fullName>
    </submittedName>
</protein>
<dbReference type="EMBL" id="BAAAXQ010000079">
    <property type="protein sequence ID" value="GAA3026767.1"/>
    <property type="molecule type" value="Genomic_DNA"/>
</dbReference>
<evidence type="ECO:0000256" key="5">
    <source>
        <dbReference type="SAM" id="SignalP"/>
    </source>
</evidence>
<dbReference type="Gene3D" id="3.40.50.2300">
    <property type="match status" value="2"/>
</dbReference>
<gene>
    <name evidence="7" type="ORF">GCM10019998_24040</name>
</gene>
<feature type="chain" id="PRO_5046338973" evidence="5">
    <location>
        <begin position="21"/>
        <end position="397"/>
    </location>
</feature>
<evidence type="ECO:0000256" key="3">
    <source>
        <dbReference type="ARBA" id="ARBA00022729"/>
    </source>
</evidence>
<feature type="domain" description="Leucine-binding protein" evidence="6">
    <location>
        <begin position="45"/>
        <end position="386"/>
    </location>
</feature>
<dbReference type="PRINTS" id="PR00337">
    <property type="entry name" value="LEUILEVALBP"/>
</dbReference>
<evidence type="ECO:0000256" key="1">
    <source>
        <dbReference type="ARBA" id="ARBA00010062"/>
    </source>
</evidence>
<keyword evidence="8" id="KW-1185">Reference proteome</keyword>
<dbReference type="CDD" id="cd06347">
    <property type="entry name" value="PBP1_ABC_LivK_ligand_binding-like"/>
    <property type="match status" value="1"/>
</dbReference>
<dbReference type="InterPro" id="IPR028082">
    <property type="entry name" value="Peripla_BP_I"/>
</dbReference>
<sequence>MKKKLAFLFASVFLLTACSAGPNGGGGASAGGGDSDAGNKQEGDTIKVGLNLELSGAVAGYGTQEEEGAELAVEKINEDGGILGKKVELVKKDNKSDNNEAATTTANLTTNDGIVAMIGPATSGAVKAAIPNVTKAQVPMITPSGTDDSITVSNDQVQDYVFRSCFQDSFQGVILAKYASDNLDADKAAIFGDNSSDYATGLTKAFTDEYDGEVVAKENFTKGDKDFQAALTKLKKTDFDVLYVPGYYEEAGLIIKQAREMGIDQPIIGADGFGDEKMIQLAGKENVSDVFYTGHFSTLAPANDTVEPFIDDFNEKYDKEPSTFNALSYDAMLMIKEAIENEDSADSADIAKGLAELKDFVGVTGTISIDKDHNPEKPLVVVGFTDGKESSAEKIEP</sequence>
<comment type="similarity">
    <text evidence="1">Belongs to the leucine-binding protein family.</text>
</comment>
<feature type="signal peptide" evidence="5">
    <location>
        <begin position="1"/>
        <end position="20"/>
    </location>
</feature>
<comment type="caution">
    <text evidence="7">The sequence shown here is derived from an EMBL/GenBank/DDBJ whole genome shotgun (WGS) entry which is preliminary data.</text>
</comment>
<evidence type="ECO:0000256" key="4">
    <source>
        <dbReference type="ARBA" id="ARBA00022970"/>
    </source>
</evidence>
<evidence type="ECO:0000313" key="7">
    <source>
        <dbReference type="EMBL" id="GAA3026767.1"/>
    </source>
</evidence>
<dbReference type="SUPFAM" id="SSF53822">
    <property type="entry name" value="Periplasmic binding protein-like I"/>
    <property type="match status" value="1"/>
</dbReference>
<evidence type="ECO:0000256" key="2">
    <source>
        <dbReference type="ARBA" id="ARBA00022448"/>
    </source>
</evidence>
<evidence type="ECO:0000313" key="8">
    <source>
        <dbReference type="Proteomes" id="UP001501577"/>
    </source>
</evidence>
<dbReference type="Pfam" id="PF13458">
    <property type="entry name" value="Peripla_BP_6"/>
    <property type="match status" value="1"/>
</dbReference>
<dbReference type="PROSITE" id="PS51257">
    <property type="entry name" value="PROKAR_LIPOPROTEIN"/>
    <property type="match status" value="1"/>
</dbReference>
<name>A0ABP6L2A8_9ENTE</name>